<evidence type="ECO:0000259" key="4">
    <source>
        <dbReference type="PROSITE" id="PS01124"/>
    </source>
</evidence>
<dbReference type="EMBL" id="FXAZ01000001">
    <property type="protein sequence ID" value="SMG27121.1"/>
    <property type="molecule type" value="Genomic_DNA"/>
</dbReference>
<dbReference type="GO" id="GO:0043565">
    <property type="term" value="F:sequence-specific DNA binding"/>
    <property type="evidence" value="ECO:0007669"/>
    <property type="project" value="InterPro"/>
</dbReference>
<reference evidence="6 7" key="1">
    <citation type="submission" date="2017-04" db="EMBL/GenBank/DDBJ databases">
        <authorList>
            <person name="Afonso C.L."/>
            <person name="Miller P.J."/>
            <person name="Scott M.A."/>
            <person name="Spackman E."/>
            <person name="Goraichik I."/>
            <person name="Dimitrov K.M."/>
            <person name="Suarez D.L."/>
            <person name="Swayne D.E."/>
        </authorList>
    </citation>
    <scope>NUCLEOTIDE SEQUENCE [LARGE SCALE GENOMIC DNA]</scope>
    <source>
        <strain evidence="6 7">11</strain>
    </source>
</reference>
<dbReference type="InterPro" id="IPR018062">
    <property type="entry name" value="HTH_AraC-typ_CS"/>
</dbReference>
<evidence type="ECO:0000313" key="6">
    <source>
        <dbReference type="EMBL" id="SMG27121.1"/>
    </source>
</evidence>
<evidence type="ECO:0000259" key="5">
    <source>
        <dbReference type="PROSITE" id="PS50983"/>
    </source>
</evidence>
<dbReference type="Pfam" id="PF12833">
    <property type="entry name" value="HTH_18"/>
    <property type="match status" value="1"/>
</dbReference>
<dbReference type="SUPFAM" id="SSF53807">
    <property type="entry name" value="Helical backbone' metal receptor"/>
    <property type="match status" value="1"/>
</dbReference>
<dbReference type="RefSeq" id="WP_244903310.1">
    <property type="nucleotide sequence ID" value="NZ_FXAZ01000001.1"/>
</dbReference>
<name>A0A1X7JHE5_9BACL</name>
<evidence type="ECO:0000313" key="7">
    <source>
        <dbReference type="Proteomes" id="UP000193834"/>
    </source>
</evidence>
<dbReference type="PROSITE" id="PS50983">
    <property type="entry name" value="FE_B12_PBP"/>
    <property type="match status" value="1"/>
</dbReference>
<feature type="domain" description="Fe/B12 periplasmic-binding" evidence="5">
    <location>
        <begin position="283"/>
        <end position="543"/>
    </location>
</feature>
<dbReference type="SMART" id="SM00342">
    <property type="entry name" value="HTH_ARAC"/>
    <property type="match status" value="1"/>
</dbReference>
<sequence>MVSFNDFHKHPWIYRLTNVKHMASLDNKKMVFELKQTSSLLVVLHGEGQLIYPGASIRLSRGRTYIVSTCNQAAIRSESEDFQLFILEWAVEWVSSPDGPSSHNQRNAKLAMPTALQRIGELHGQPFSQVVAYVEEMDQYKNSQDPIEQFLVQVRFQELLLFLLQQNKAPSFEESMKQSVERSIAYIKLHYNDILTVDELADRYKVPRWQYSRIFKKLTGQNPLQFINMQRMIQARKLLLVTHDRLSDIADQVGFANEHYFSRKFKQDIGISPGQYRRNHRENVRVFAPFLEDFLMALGITPVMQCSHDRWGKQDYLNLCHVPAYDLCKKDVNQLSSYKPDFIVLDGGSDRWFSTQSLQKLAPTYVVRHFGENWQLTLRTVADLLGKRGTAENIIDEYRHKASLAKLSLKQKMNGQTVAFLRISAGSISLYSSSEHGYTGPILHQDLGLAPDPFVLRRTRQQRKILLSMVELPMLQADHLFITFDKGHSRYTEEERAITQTPEWRSIRAVQTSCVYEVDFFTWMNYGVLSHLQKIKDVLDALG</sequence>
<dbReference type="InterPro" id="IPR009057">
    <property type="entry name" value="Homeodomain-like_sf"/>
</dbReference>
<evidence type="ECO:0000256" key="3">
    <source>
        <dbReference type="ARBA" id="ARBA00023163"/>
    </source>
</evidence>
<gene>
    <name evidence="6" type="ORF">SAMN06295960_1565</name>
</gene>
<protein>
    <submittedName>
        <fullName evidence="6">Transcriptional regulator of bacillibactin transport</fullName>
    </submittedName>
</protein>
<dbReference type="Pfam" id="PF01497">
    <property type="entry name" value="Peripla_BP_2"/>
    <property type="match status" value="1"/>
</dbReference>
<organism evidence="6 7">
    <name type="scientific">Paenibacillus aquistagni</name>
    <dbReference type="NCBI Taxonomy" id="1852522"/>
    <lineage>
        <taxon>Bacteria</taxon>
        <taxon>Bacillati</taxon>
        <taxon>Bacillota</taxon>
        <taxon>Bacilli</taxon>
        <taxon>Bacillales</taxon>
        <taxon>Paenibacillaceae</taxon>
        <taxon>Paenibacillus</taxon>
    </lineage>
</organism>
<dbReference type="Proteomes" id="UP000193834">
    <property type="component" value="Unassembled WGS sequence"/>
</dbReference>
<dbReference type="GO" id="GO:0003700">
    <property type="term" value="F:DNA-binding transcription factor activity"/>
    <property type="evidence" value="ECO:0007669"/>
    <property type="project" value="InterPro"/>
</dbReference>
<accession>A0A1X7JHE5</accession>
<dbReference type="InterPro" id="IPR020449">
    <property type="entry name" value="Tscrpt_reg_AraC-type_HTH"/>
</dbReference>
<dbReference type="STRING" id="1852522.SAMN06295960_1565"/>
<feature type="domain" description="HTH araC/xylS-type" evidence="4">
    <location>
        <begin position="181"/>
        <end position="279"/>
    </location>
</feature>
<keyword evidence="3" id="KW-0804">Transcription</keyword>
<dbReference type="PANTHER" id="PTHR43280:SF2">
    <property type="entry name" value="HTH-TYPE TRANSCRIPTIONAL REGULATOR EXSA"/>
    <property type="match status" value="1"/>
</dbReference>
<dbReference type="PANTHER" id="PTHR43280">
    <property type="entry name" value="ARAC-FAMILY TRANSCRIPTIONAL REGULATOR"/>
    <property type="match status" value="1"/>
</dbReference>
<dbReference type="SUPFAM" id="SSF46689">
    <property type="entry name" value="Homeodomain-like"/>
    <property type="match status" value="2"/>
</dbReference>
<dbReference type="Gene3D" id="1.10.10.60">
    <property type="entry name" value="Homeodomain-like"/>
    <property type="match status" value="2"/>
</dbReference>
<dbReference type="Gene3D" id="3.40.50.1980">
    <property type="entry name" value="Nitrogenase molybdenum iron protein domain"/>
    <property type="match status" value="2"/>
</dbReference>
<dbReference type="InterPro" id="IPR018060">
    <property type="entry name" value="HTH_AraC"/>
</dbReference>
<evidence type="ECO:0000256" key="1">
    <source>
        <dbReference type="ARBA" id="ARBA00023015"/>
    </source>
</evidence>
<proteinExistence type="predicted"/>
<dbReference type="PRINTS" id="PR00032">
    <property type="entry name" value="HTHARAC"/>
</dbReference>
<keyword evidence="1" id="KW-0805">Transcription regulation</keyword>
<dbReference type="InterPro" id="IPR002491">
    <property type="entry name" value="ABC_transptr_periplasmic_BD"/>
</dbReference>
<evidence type="ECO:0000256" key="2">
    <source>
        <dbReference type="ARBA" id="ARBA00023125"/>
    </source>
</evidence>
<dbReference type="PROSITE" id="PS00041">
    <property type="entry name" value="HTH_ARAC_FAMILY_1"/>
    <property type="match status" value="1"/>
</dbReference>
<dbReference type="PROSITE" id="PS01124">
    <property type="entry name" value="HTH_ARAC_FAMILY_2"/>
    <property type="match status" value="1"/>
</dbReference>
<keyword evidence="7" id="KW-1185">Reference proteome</keyword>
<dbReference type="AlphaFoldDB" id="A0A1X7JHE5"/>
<keyword evidence="2" id="KW-0238">DNA-binding</keyword>